<dbReference type="PROSITE" id="PS50405">
    <property type="entry name" value="GST_CTER"/>
    <property type="match status" value="1"/>
</dbReference>
<gene>
    <name evidence="2" type="ORF">RR45_GL001547</name>
</gene>
<reference evidence="2 3" key="1">
    <citation type="submission" date="2014-12" db="EMBL/GenBank/DDBJ databases">
        <title>Draft genome sequences of 10 type strains of Lactococcus.</title>
        <authorList>
            <person name="Sun Z."/>
            <person name="Zhong Z."/>
            <person name="Liu W."/>
            <person name="Zhang W."/>
            <person name="Zhang H."/>
        </authorList>
    </citation>
    <scope>NUCLEOTIDE SEQUENCE [LARGE SCALE GENOMIC DNA]</scope>
    <source>
        <strain evidence="2 3">DSM 22330</strain>
    </source>
</reference>
<sequence length="293" mass="33875">MGEEMTKTPVPHFAGILGSAAYPIEAGRYRLIWSEICPWSQRIAILRRLLGLEDIISEGKVNPVITEQGWQFSLDEGQRDPVLDIDYLMVIYKQTDVNYLGRATIPVIVEVTTKKIVNNESQEIMLQLETNFSDFVKSDAPDLYPKNLRADIDALNAILLEEINQGVYKMKNAKTQVDYEKYFSIFFNRLDELDVRLADRRFLFGEQLTDSDIRLYVSLARLDVAYYSTFRANRNRLTDFPNLWRYAKELYQIPAFRETTNFDAIKKGFALNNLEGNPNHIIPLGPDTSIWNK</sequence>
<dbReference type="Gene3D" id="1.20.1050.10">
    <property type="match status" value="1"/>
</dbReference>
<dbReference type="PIRSF" id="PIRSF015753">
    <property type="entry name" value="GST"/>
    <property type="match status" value="1"/>
</dbReference>
<dbReference type="Gene3D" id="3.40.30.10">
    <property type="entry name" value="Glutaredoxin"/>
    <property type="match status" value="1"/>
</dbReference>
<dbReference type="InterPro" id="IPR036282">
    <property type="entry name" value="Glutathione-S-Trfase_C_sf"/>
</dbReference>
<dbReference type="InterPro" id="IPR004045">
    <property type="entry name" value="Glutathione_S-Trfase_N"/>
</dbReference>
<protein>
    <submittedName>
        <fullName evidence="2">Glutathione S-transferase</fullName>
    </submittedName>
</protein>
<evidence type="ECO:0000313" key="2">
    <source>
        <dbReference type="EMBL" id="PCS04243.1"/>
    </source>
</evidence>
<dbReference type="CDD" id="cd03190">
    <property type="entry name" value="GST_C_Omega_like"/>
    <property type="match status" value="1"/>
</dbReference>
<proteinExistence type="predicted"/>
<comment type="caution">
    <text evidence="2">The sequence shown here is derived from an EMBL/GenBank/DDBJ whole genome shotgun (WGS) entry which is preliminary data.</text>
</comment>
<dbReference type="Proteomes" id="UP000218979">
    <property type="component" value="Unassembled WGS sequence"/>
</dbReference>
<dbReference type="EMBL" id="JXJT01000004">
    <property type="protein sequence ID" value="PCS04243.1"/>
    <property type="molecule type" value="Genomic_DNA"/>
</dbReference>
<dbReference type="InterPro" id="IPR047047">
    <property type="entry name" value="GST_Omega-like_C"/>
</dbReference>
<name>A0ABX4IAW2_9LACT</name>
<feature type="domain" description="GST C-terminal" evidence="1">
    <location>
        <begin position="145"/>
        <end position="269"/>
    </location>
</feature>
<dbReference type="PANTHER" id="PTHR32419:SF6">
    <property type="entry name" value="GLUTATHIONE S-TRANSFERASE OMEGA-LIKE 1-RELATED"/>
    <property type="match status" value="1"/>
</dbReference>
<dbReference type="PANTHER" id="PTHR32419">
    <property type="entry name" value="GLUTATHIONYL-HYDROQUINONE REDUCTASE"/>
    <property type="match status" value="1"/>
</dbReference>
<dbReference type="Pfam" id="PF13410">
    <property type="entry name" value="GST_C_2"/>
    <property type="match status" value="1"/>
</dbReference>
<dbReference type="SUPFAM" id="SSF52833">
    <property type="entry name" value="Thioredoxin-like"/>
    <property type="match status" value="1"/>
</dbReference>
<dbReference type="Pfam" id="PF13409">
    <property type="entry name" value="GST_N_2"/>
    <property type="match status" value="1"/>
</dbReference>
<evidence type="ECO:0000313" key="3">
    <source>
        <dbReference type="Proteomes" id="UP000218979"/>
    </source>
</evidence>
<dbReference type="InterPro" id="IPR010987">
    <property type="entry name" value="Glutathione-S-Trfase_C-like"/>
</dbReference>
<dbReference type="InterPro" id="IPR036249">
    <property type="entry name" value="Thioredoxin-like_sf"/>
</dbReference>
<organism evidence="2 3">
    <name type="scientific">Pseudolactococcus chungangensis CAU 28 = DSM 22330</name>
    <dbReference type="NCBI Taxonomy" id="1122154"/>
    <lineage>
        <taxon>Bacteria</taxon>
        <taxon>Bacillati</taxon>
        <taxon>Bacillota</taxon>
        <taxon>Bacilli</taxon>
        <taxon>Lactobacillales</taxon>
        <taxon>Streptococcaceae</taxon>
        <taxon>Pseudolactococcus</taxon>
    </lineage>
</organism>
<dbReference type="SUPFAM" id="SSF47616">
    <property type="entry name" value="GST C-terminal domain-like"/>
    <property type="match status" value="1"/>
</dbReference>
<keyword evidence="3" id="KW-1185">Reference proteome</keyword>
<evidence type="ECO:0000259" key="1">
    <source>
        <dbReference type="PROSITE" id="PS50405"/>
    </source>
</evidence>
<accession>A0ABX4IAW2</accession>
<dbReference type="InterPro" id="IPR016639">
    <property type="entry name" value="GST_Omega/GSH"/>
</dbReference>